<dbReference type="SUPFAM" id="SSF111384">
    <property type="entry name" value="OmpH-like"/>
    <property type="match status" value="1"/>
</dbReference>
<dbReference type="PANTHER" id="PTHR35089">
    <property type="entry name" value="CHAPERONE PROTEIN SKP"/>
    <property type="match status" value="1"/>
</dbReference>
<dbReference type="Gene3D" id="3.30.910.20">
    <property type="entry name" value="Skp domain"/>
    <property type="match status" value="1"/>
</dbReference>
<evidence type="ECO:0000256" key="2">
    <source>
        <dbReference type="ARBA" id="ARBA00022729"/>
    </source>
</evidence>
<gene>
    <name evidence="4" type="ORF">QYS49_37680</name>
</gene>
<feature type="coiled-coil region" evidence="3">
    <location>
        <begin position="64"/>
        <end position="146"/>
    </location>
</feature>
<evidence type="ECO:0000313" key="5">
    <source>
        <dbReference type="Proteomes" id="UP001230496"/>
    </source>
</evidence>
<dbReference type="GO" id="GO:0005829">
    <property type="term" value="C:cytosol"/>
    <property type="evidence" value="ECO:0007669"/>
    <property type="project" value="TreeGrafter"/>
</dbReference>
<dbReference type="RefSeq" id="WP_308348194.1">
    <property type="nucleotide sequence ID" value="NZ_CP129971.1"/>
</dbReference>
<dbReference type="KEGG" id="msaa:QYS49_37680"/>
<proteinExistence type="inferred from homology"/>
<accession>A0AA51N9W7</accession>
<evidence type="ECO:0000256" key="3">
    <source>
        <dbReference type="SAM" id="Coils"/>
    </source>
</evidence>
<keyword evidence="3" id="KW-0175">Coiled coil</keyword>
<dbReference type="GO" id="GO:0051082">
    <property type="term" value="F:unfolded protein binding"/>
    <property type="evidence" value="ECO:0007669"/>
    <property type="project" value="InterPro"/>
</dbReference>
<sequence length="204" mass="23367">MKNVSLKLSIILTIAVAFLFFDKFSGTEAEEESTSNEQKDEKIYQNVAIAYVHSDSLLANYDFMKDIESELGELSQKYEKEYQNRAQGLQNEINDFQRTAQNLTVAQGKALEENLMKKQQNLRVYQEDLSRKLRQKEAELNNELYKTISDYLKEYGDANNLQLVLTYSRGSDVLYANDGLEITNEVIDGLNKAYNEKEATAASE</sequence>
<reference evidence="4 5" key="1">
    <citation type="submission" date="2023-08" db="EMBL/GenBank/DDBJ databases">
        <title>Comparative genomics and taxonomic characterization of three novel marine species of genus Marivirga.</title>
        <authorList>
            <person name="Muhammad N."/>
            <person name="Kim S.-G."/>
        </authorList>
    </citation>
    <scope>NUCLEOTIDE SEQUENCE [LARGE SCALE GENOMIC DNA]</scope>
    <source>
        <strain evidence="4 5">BDSF4-3</strain>
    </source>
</reference>
<name>A0AA51N9W7_9BACT</name>
<keyword evidence="5" id="KW-1185">Reference proteome</keyword>
<comment type="similarity">
    <text evidence="1">Belongs to the Skp family.</text>
</comment>
<dbReference type="InterPro" id="IPR005632">
    <property type="entry name" value="Chaperone_Skp"/>
</dbReference>
<evidence type="ECO:0000313" key="4">
    <source>
        <dbReference type="EMBL" id="WMN11243.1"/>
    </source>
</evidence>
<dbReference type="GO" id="GO:0050821">
    <property type="term" value="P:protein stabilization"/>
    <property type="evidence" value="ECO:0007669"/>
    <property type="project" value="TreeGrafter"/>
</dbReference>
<organism evidence="4 5">
    <name type="scientific">Marivirga salinarum</name>
    <dbReference type="NCBI Taxonomy" id="3059078"/>
    <lineage>
        <taxon>Bacteria</taxon>
        <taxon>Pseudomonadati</taxon>
        <taxon>Bacteroidota</taxon>
        <taxon>Cytophagia</taxon>
        <taxon>Cytophagales</taxon>
        <taxon>Marivirgaceae</taxon>
        <taxon>Marivirga</taxon>
    </lineage>
</organism>
<dbReference type="EMBL" id="CP129971">
    <property type="protein sequence ID" value="WMN11243.1"/>
    <property type="molecule type" value="Genomic_DNA"/>
</dbReference>
<dbReference type="SMART" id="SM00935">
    <property type="entry name" value="OmpH"/>
    <property type="match status" value="1"/>
</dbReference>
<dbReference type="PANTHER" id="PTHR35089:SF1">
    <property type="entry name" value="CHAPERONE PROTEIN SKP"/>
    <property type="match status" value="1"/>
</dbReference>
<dbReference type="AlphaFoldDB" id="A0AA51N9W7"/>
<dbReference type="InterPro" id="IPR024930">
    <property type="entry name" value="Skp_dom_sf"/>
</dbReference>
<protein>
    <submittedName>
        <fullName evidence="4">OmpH family outer membrane protein</fullName>
    </submittedName>
</protein>
<dbReference type="Pfam" id="PF03938">
    <property type="entry name" value="OmpH"/>
    <property type="match status" value="1"/>
</dbReference>
<dbReference type="Proteomes" id="UP001230496">
    <property type="component" value="Chromosome"/>
</dbReference>
<keyword evidence="2" id="KW-0732">Signal</keyword>
<evidence type="ECO:0000256" key="1">
    <source>
        <dbReference type="ARBA" id="ARBA00009091"/>
    </source>
</evidence>